<dbReference type="GO" id="GO:0004519">
    <property type="term" value="F:endonuclease activity"/>
    <property type="evidence" value="ECO:0007669"/>
    <property type="project" value="UniProtKB-KW"/>
</dbReference>
<name>A0A560BBK9_AZOBR</name>
<dbReference type="Proteomes" id="UP000316083">
    <property type="component" value="Unassembled WGS sequence"/>
</dbReference>
<dbReference type="AlphaFoldDB" id="A0A560BBK9"/>
<dbReference type="InterPro" id="IPR032874">
    <property type="entry name" value="DDE_dom"/>
</dbReference>
<protein>
    <submittedName>
        <fullName evidence="2">DDE superfamily endonuclease</fullName>
    </submittedName>
</protein>
<dbReference type="Pfam" id="PF13610">
    <property type="entry name" value="DDE_Tnp_IS240"/>
    <property type="match status" value="1"/>
</dbReference>
<evidence type="ECO:0000313" key="2">
    <source>
        <dbReference type="EMBL" id="TWA70038.1"/>
    </source>
</evidence>
<dbReference type="EMBL" id="VITF01000004">
    <property type="protein sequence ID" value="TWA70038.1"/>
    <property type="molecule type" value="Genomic_DNA"/>
</dbReference>
<reference evidence="2 3" key="1">
    <citation type="submission" date="2019-06" db="EMBL/GenBank/DDBJ databases">
        <title>Genomic Encyclopedia of Type Strains, Phase IV (KMG-V): Genome sequencing to study the core and pangenomes of soil and plant-associated prokaryotes.</title>
        <authorList>
            <person name="Whitman W."/>
        </authorList>
    </citation>
    <scope>NUCLEOTIDE SEQUENCE [LARGE SCALE GENOMIC DNA]</scope>
    <source>
        <strain evidence="2 3">BR 11796</strain>
    </source>
</reference>
<evidence type="ECO:0000313" key="3">
    <source>
        <dbReference type="Proteomes" id="UP000316083"/>
    </source>
</evidence>
<accession>A0A560BBK9</accession>
<evidence type="ECO:0000259" key="1">
    <source>
        <dbReference type="Pfam" id="PF13610"/>
    </source>
</evidence>
<sequence length="100" mass="11474">MDKNAAYPEREQGHEKADELRRFTKLRQRKYLNNIVEQDHRRIKRLVRPGLGFKSFRTARRTIAGYEIMAMVRKGQVAAIPANDMPAQATFIATLFGVAA</sequence>
<keyword evidence="2" id="KW-0378">Hydrolase</keyword>
<feature type="domain" description="DDE" evidence="1">
    <location>
        <begin position="16"/>
        <end position="76"/>
    </location>
</feature>
<proteinExistence type="predicted"/>
<keyword evidence="2" id="KW-0540">Nuclease</keyword>
<keyword evidence="2" id="KW-0255">Endonuclease</keyword>
<organism evidence="2 3">
    <name type="scientific">Azospirillum brasilense</name>
    <dbReference type="NCBI Taxonomy" id="192"/>
    <lineage>
        <taxon>Bacteria</taxon>
        <taxon>Pseudomonadati</taxon>
        <taxon>Pseudomonadota</taxon>
        <taxon>Alphaproteobacteria</taxon>
        <taxon>Rhodospirillales</taxon>
        <taxon>Azospirillaceae</taxon>
        <taxon>Azospirillum</taxon>
    </lineage>
</organism>
<gene>
    <name evidence="2" type="ORF">FBZ82_104198</name>
</gene>
<comment type="caution">
    <text evidence="2">The sequence shown here is derived from an EMBL/GenBank/DDBJ whole genome shotgun (WGS) entry which is preliminary data.</text>
</comment>